<evidence type="ECO:0000313" key="1">
    <source>
        <dbReference type="EMBL" id="CAI9698577.1"/>
    </source>
</evidence>
<dbReference type="Proteomes" id="UP001162501">
    <property type="component" value="Chromosome 19"/>
</dbReference>
<gene>
    <name evidence="1" type="ORF">MRATA1EN3_LOCUS9790</name>
</gene>
<dbReference type="EMBL" id="OX596103">
    <property type="protein sequence ID" value="CAI9698577.1"/>
    <property type="molecule type" value="Genomic_DNA"/>
</dbReference>
<name>A0ACB0EDN4_RANTA</name>
<proteinExistence type="predicted"/>
<reference evidence="1" key="1">
    <citation type="submission" date="2023-05" db="EMBL/GenBank/DDBJ databases">
        <authorList>
            <consortium name="ELIXIR-Norway"/>
        </authorList>
    </citation>
    <scope>NUCLEOTIDE SEQUENCE</scope>
</reference>
<evidence type="ECO:0000313" key="2">
    <source>
        <dbReference type="Proteomes" id="UP001162501"/>
    </source>
</evidence>
<sequence length="68" mass="7395">MRAAPRLSARSLRLTLARRGERTIVAAGEAARRVPRQCPRLPAAAAAEIWLSYYSPPSTVCVCVCARV</sequence>
<accession>A0ACB0EDN4</accession>
<organism evidence="1 2">
    <name type="scientific">Rangifer tarandus platyrhynchus</name>
    <name type="common">Svalbard reindeer</name>
    <dbReference type="NCBI Taxonomy" id="3082113"/>
    <lineage>
        <taxon>Eukaryota</taxon>
        <taxon>Metazoa</taxon>
        <taxon>Chordata</taxon>
        <taxon>Craniata</taxon>
        <taxon>Vertebrata</taxon>
        <taxon>Euteleostomi</taxon>
        <taxon>Mammalia</taxon>
        <taxon>Eutheria</taxon>
        <taxon>Laurasiatheria</taxon>
        <taxon>Artiodactyla</taxon>
        <taxon>Ruminantia</taxon>
        <taxon>Pecora</taxon>
        <taxon>Cervidae</taxon>
        <taxon>Odocoileinae</taxon>
        <taxon>Rangifer</taxon>
    </lineage>
</organism>
<protein>
    <submittedName>
        <fullName evidence="1">Uncharacterized protein</fullName>
    </submittedName>
</protein>